<dbReference type="STRING" id="710421.Mycch_2341"/>
<dbReference type="HOGENOM" id="CLU_059329_1_0_11"/>
<comment type="subcellular location">
    <subcellularLocation>
        <location evidence="1">Membrane</location>
        <topology evidence="1">Single-pass membrane protein</topology>
    </subcellularLocation>
</comment>
<dbReference type="Proteomes" id="UP000006057">
    <property type="component" value="Chromosome"/>
</dbReference>
<feature type="compositionally biased region" description="Polar residues" evidence="5">
    <location>
        <begin position="1"/>
        <end position="17"/>
    </location>
</feature>
<dbReference type="GO" id="GO:0008237">
    <property type="term" value="F:metallopeptidase activity"/>
    <property type="evidence" value="ECO:0007669"/>
    <property type="project" value="UniProtKB-KW"/>
</dbReference>
<keyword evidence="7" id="KW-0645">Protease</keyword>
<dbReference type="OrthoDB" id="9774900at2"/>
<dbReference type="PATRIC" id="fig|710421.3.peg.2338"/>
<keyword evidence="3 6" id="KW-1133">Transmembrane helix</keyword>
<keyword evidence="4 6" id="KW-0472">Membrane</keyword>
<protein>
    <submittedName>
        <fullName evidence="7">Putative metalloprotease</fullName>
    </submittedName>
</protein>
<gene>
    <name evidence="7" type="ordered locus">Mycch_2341</name>
</gene>
<evidence type="ECO:0000313" key="8">
    <source>
        <dbReference type="Proteomes" id="UP000006057"/>
    </source>
</evidence>
<dbReference type="KEGG" id="mcb:Mycch_2341"/>
<dbReference type="GO" id="GO:0006508">
    <property type="term" value="P:proteolysis"/>
    <property type="evidence" value="ECO:0007669"/>
    <property type="project" value="UniProtKB-KW"/>
</dbReference>
<dbReference type="AlphaFoldDB" id="I4BIK9"/>
<sequence length="295" mass="30860">MTFNEGMQIDTSTTSSSGGRGPGRGIAIGGGLGGLLVVVVALFLGVDPSQVLPQQSGMDTQGVDASGFDLSQCKTGADANNIVQCRVVATGNSVDGVWQQLMPGYTRPRVQLFEGQTNTGCGPATTAVGPFYCPADQTAYFDTGFFQELVDKFGASNGPFAQEYVVAHEFGHHVQDLKGVLGRAQQDPEGATGAGVRTELQADCYAGVWAHYASVTKQESTGVPFLEPLSDKDIADALSAAASVGDDRIQKAATGRVNPESWTHGSSAERQKWFTTGYQTGDPNACDTFSATDLG</sequence>
<evidence type="ECO:0000256" key="4">
    <source>
        <dbReference type="ARBA" id="ARBA00023136"/>
    </source>
</evidence>
<keyword evidence="2 6" id="KW-0812">Transmembrane</keyword>
<evidence type="ECO:0000256" key="3">
    <source>
        <dbReference type="ARBA" id="ARBA00022989"/>
    </source>
</evidence>
<keyword evidence="7" id="KW-0378">Hydrolase</keyword>
<feature type="region of interest" description="Disordered" evidence="5">
    <location>
        <begin position="1"/>
        <end position="22"/>
    </location>
</feature>
<dbReference type="PANTHER" id="PTHR30168:SF0">
    <property type="entry name" value="INNER MEMBRANE PROTEIN"/>
    <property type="match status" value="1"/>
</dbReference>
<keyword evidence="7" id="KW-0482">Metalloprotease</keyword>
<proteinExistence type="predicted"/>
<evidence type="ECO:0000313" key="7">
    <source>
        <dbReference type="EMBL" id="AFM17116.1"/>
    </source>
</evidence>
<dbReference type="RefSeq" id="WP_014815596.1">
    <property type="nucleotide sequence ID" value="NC_018027.1"/>
</dbReference>
<evidence type="ECO:0000256" key="1">
    <source>
        <dbReference type="ARBA" id="ARBA00004167"/>
    </source>
</evidence>
<organism evidence="7 8">
    <name type="scientific">Mycolicibacterium chubuense (strain NBB4)</name>
    <name type="common">Mycobacterium chubuense</name>
    <dbReference type="NCBI Taxonomy" id="710421"/>
    <lineage>
        <taxon>Bacteria</taxon>
        <taxon>Bacillati</taxon>
        <taxon>Actinomycetota</taxon>
        <taxon>Actinomycetes</taxon>
        <taxon>Mycobacteriales</taxon>
        <taxon>Mycobacteriaceae</taxon>
        <taxon>Mycolicibacterium</taxon>
    </lineage>
</organism>
<accession>I4BIK9</accession>
<reference evidence="7 8" key="1">
    <citation type="submission" date="2012-06" db="EMBL/GenBank/DDBJ databases">
        <title>Complete sequence of chromosome of Mycobacterium chubuense NBB4.</title>
        <authorList>
            <consortium name="US DOE Joint Genome Institute"/>
            <person name="Lucas S."/>
            <person name="Han J."/>
            <person name="Lapidus A."/>
            <person name="Cheng J.-F."/>
            <person name="Goodwin L."/>
            <person name="Pitluck S."/>
            <person name="Peters L."/>
            <person name="Mikhailova N."/>
            <person name="Teshima H."/>
            <person name="Detter J.C."/>
            <person name="Han C."/>
            <person name="Tapia R."/>
            <person name="Land M."/>
            <person name="Hauser L."/>
            <person name="Kyrpides N."/>
            <person name="Ivanova N."/>
            <person name="Pagani I."/>
            <person name="Mattes T."/>
            <person name="Holmes A."/>
            <person name="Rutledge P."/>
            <person name="Paulsen I."/>
            <person name="Coleman N."/>
            <person name="Woyke T."/>
        </authorList>
    </citation>
    <scope>NUCLEOTIDE SEQUENCE [LARGE SCALE GENOMIC DNA]</scope>
    <source>
        <strain evidence="7 8">NBB4</strain>
    </source>
</reference>
<dbReference type="EMBL" id="CP003053">
    <property type="protein sequence ID" value="AFM17116.1"/>
    <property type="molecule type" value="Genomic_DNA"/>
</dbReference>
<evidence type="ECO:0000256" key="2">
    <source>
        <dbReference type="ARBA" id="ARBA00022692"/>
    </source>
</evidence>
<dbReference type="GO" id="GO:0016020">
    <property type="term" value="C:membrane"/>
    <property type="evidence" value="ECO:0007669"/>
    <property type="project" value="UniProtKB-SubCell"/>
</dbReference>
<dbReference type="InterPro" id="IPR007343">
    <property type="entry name" value="Uncharacterised_pept_Zn_put"/>
</dbReference>
<evidence type="ECO:0000256" key="5">
    <source>
        <dbReference type="SAM" id="MobiDB-lite"/>
    </source>
</evidence>
<dbReference type="Pfam" id="PF04228">
    <property type="entry name" value="Zn_peptidase"/>
    <property type="match status" value="1"/>
</dbReference>
<keyword evidence="8" id="KW-1185">Reference proteome</keyword>
<evidence type="ECO:0000256" key="6">
    <source>
        <dbReference type="SAM" id="Phobius"/>
    </source>
</evidence>
<dbReference type="PANTHER" id="PTHR30168">
    <property type="entry name" value="PUTATIVE MEMBRANE PROTEIN YPFJ"/>
    <property type="match status" value="1"/>
</dbReference>
<feature type="transmembrane region" description="Helical" evidence="6">
    <location>
        <begin position="26"/>
        <end position="46"/>
    </location>
</feature>
<name>I4BIK9_MYCCN</name>
<dbReference type="eggNOG" id="COG2321">
    <property type="taxonomic scope" value="Bacteria"/>
</dbReference>